<dbReference type="InterPro" id="IPR017892">
    <property type="entry name" value="Pkinase_C"/>
</dbReference>
<keyword evidence="5" id="KW-0067">ATP-binding</keyword>
<organism evidence="7 8">
    <name type="scientific">Poecilia mexicana</name>
    <dbReference type="NCBI Taxonomy" id="48701"/>
    <lineage>
        <taxon>Eukaryota</taxon>
        <taxon>Metazoa</taxon>
        <taxon>Chordata</taxon>
        <taxon>Craniata</taxon>
        <taxon>Vertebrata</taxon>
        <taxon>Euteleostomi</taxon>
        <taxon>Actinopterygii</taxon>
        <taxon>Neopterygii</taxon>
        <taxon>Teleostei</taxon>
        <taxon>Neoteleostei</taxon>
        <taxon>Acanthomorphata</taxon>
        <taxon>Ovalentaria</taxon>
        <taxon>Atherinomorphae</taxon>
        <taxon>Cyprinodontiformes</taxon>
        <taxon>Poeciliidae</taxon>
        <taxon>Poeciliinae</taxon>
        <taxon>Poecilia</taxon>
    </lineage>
</organism>
<keyword evidence="3" id="KW-0547">Nucleotide-binding</keyword>
<evidence type="ECO:0000256" key="5">
    <source>
        <dbReference type="ARBA" id="ARBA00022840"/>
    </source>
</evidence>
<dbReference type="Pfam" id="PF00433">
    <property type="entry name" value="Pkinase_C"/>
    <property type="match status" value="1"/>
</dbReference>
<evidence type="ECO:0000313" key="8">
    <source>
        <dbReference type="Proteomes" id="UP000261480"/>
    </source>
</evidence>
<evidence type="ECO:0000256" key="4">
    <source>
        <dbReference type="ARBA" id="ARBA00022777"/>
    </source>
</evidence>
<dbReference type="GO" id="GO:0005524">
    <property type="term" value="F:ATP binding"/>
    <property type="evidence" value="ECO:0007669"/>
    <property type="project" value="UniProtKB-KW"/>
</dbReference>
<reference evidence="7" key="2">
    <citation type="submission" date="2025-09" db="UniProtKB">
        <authorList>
            <consortium name="Ensembl"/>
        </authorList>
    </citation>
    <scope>IDENTIFICATION</scope>
</reference>
<evidence type="ECO:0000256" key="2">
    <source>
        <dbReference type="ARBA" id="ARBA00022679"/>
    </source>
</evidence>
<reference evidence="7" key="1">
    <citation type="submission" date="2025-08" db="UniProtKB">
        <authorList>
            <consortium name="Ensembl"/>
        </authorList>
    </citation>
    <scope>IDENTIFICATION</scope>
</reference>
<accession>A0A3B3X900</accession>
<dbReference type="FunFam" id="3.30.200.20:FF:000103">
    <property type="entry name" value="Protein kinase C"/>
    <property type="match status" value="1"/>
</dbReference>
<dbReference type="InterPro" id="IPR000961">
    <property type="entry name" value="AGC-kinase_C"/>
</dbReference>
<evidence type="ECO:0000256" key="3">
    <source>
        <dbReference type="ARBA" id="ARBA00022741"/>
    </source>
</evidence>
<evidence type="ECO:0000256" key="1">
    <source>
        <dbReference type="ARBA" id="ARBA00022527"/>
    </source>
</evidence>
<proteinExistence type="predicted"/>
<feature type="domain" description="AGC-kinase C-terminal" evidence="6">
    <location>
        <begin position="1"/>
        <end position="64"/>
    </location>
</feature>
<keyword evidence="1" id="KW-0723">Serine/threonine-protein kinase</keyword>
<sequence>MKLNPFLHLSSPRQCGRDAENFDRFFTRNPPELTPPDQELISNLDQEEFQGFSYVNPEYNHPAQ</sequence>
<dbReference type="Gene3D" id="3.30.200.20">
    <property type="entry name" value="Phosphorylase Kinase, domain 1"/>
    <property type="match status" value="1"/>
</dbReference>
<name>A0A3B3X900_9TELE</name>
<dbReference type="STRING" id="48701.ENSPMEP00000011488"/>
<keyword evidence="4" id="KW-0418">Kinase</keyword>
<dbReference type="Proteomes" id="UP000261480">
    <property type="component" value="Unplaced"/>
</dbReference>
<dbReference type="SMART" id="SM00133">
    <property type="entry name" value="S_TK_X"/>
    <property type="match status" value="1"/>
</dbReference>
<evidence type="ECO:0000259" key="6">
    <source>
        <dbReference type="PROSITE" id="PS51285"/>
    </source>
</evidence>
<keyword evidence="8" id="KW-1185">Reference proteome</keyword>
<evidence type="ECO:0000313" key="7">
    <source>
        <dbReference type="Ensembl" id="ENSPMEP00000011488.1"/>
    </source>
</evidence>
<dbReference type="Ensembl" id="ENSPMET00000018639.1">
    <property type="protein sequence ID" value="ENSPMEP00000011488.1"/>
    <property type="gene ID" value="ENSPMEG00000013560.1"/>
</dbReference>
<protein>
    <recommendedName>
        <fullName evidence="6">AGC-kinase C-terminal domain-containing protein</fullName>
    </recommendedName>
</protein>
<dbReference type="PROSITE" id="PS51285">
    <property type="entry name" value="AGC_KINASE_CTER"/>
    <property type="match status" value="1"/>
</dbReference>
<keyword evidence="2" id="KW-0808">Transferase</keyword>
<dbReference type="AlphaFoldDB" id="A0A3B3X900"/>
<dbReference type="GO" id="GO:0004674">
    <property type="term" value="F:protein serine/threonine kinase activity"/>
    <property type="evidence" value="ECO:0007669"/>
    <property type="project" value="UniProtKB-KW"/>
</dbReference>